<protein>
    <recommendedName>
        <fullName evidence="7">Alpha-N-acetylglucosaminidase</fullName>
    </recommendedName>
</protein>
<dbReference type="OrthoDB" id="179563at2"/>
<dbReference type="InterPro" id="IPR029018">
    <property type="entry name" value="Hex-like_dom2"/>
</dbReference>
<evidence type="ECO:0000313" key="6">
    <source>
        <dbReference type="Proteomes" id="UP000236000"/>
    </source>
</evidence>
<evidence type="ECO:0000313" key="5">
    <source>
        <dbReference type="EMBL" id="PNC17162.1"/>
    </source>
</evidence>
<dbReference type="Gene3D" id="3.30.379.10">
    <property type="entry name" value="Chitobiase/beta-hexosaminidase domain 2-like"/>
    <property type="match status" value="1"/>
</dbReference>
<comment type="caution">
    <text evidence="5">The sequence shown here is derived from an EMBL/GenBank/DDBJ whole genome shotgun (WGS) entry which is preliminary data.</text>
</comment>
<evidence type="ECO:0008006" key="7">
    <source>
        <dbReference type="Google" id="ProtNLM"/>
    </source>
</evidence>
<dbReference type="InterPro" id="IPR024733">
    <property type="entry name" value="NAGLU_tim-barrel"/>
</dbReference>
<evidence type="ECO:0000256" key="1">
    <source>
        <dbReference type="ARBA" id="ARBA00022801"/>
    </source>
</evidence>
<dbReference type="GO" id="GO:0005975">
    <property type="term" value="P:carbohydrate metabolic process"/>
    <property type="evidence" value="ECO:0007669"/>
    <property type="project" value="UniProtKB-ARBA"/>
</dbReference>
<name>A0A2N8HBC9_9BACT</name>
<gene>
    <name evidence="5" type="ORF">CXU22_11090</name>
</gene>
<dbReference type="Proteomes" id="UP000236000">
    <property type="component" value="Unassembled WGS sequence"/>
</dbReference>
<evidence type="ECO:0000259" key="3">
    <source>
        <dbReference type="Pfam" id="PF12971"/>
    </source>
</evidence>
<dbReference type="InterPro" id="IPR024732">
    <property type="entry name" value="NAGLU_C"/>
</dbReference>
<dbReference type="Pfam" id="PF05089">
    <property type="entry name" value="NAGLU"/>
    <property type="match status" value="1"/>
</dbReference>
<dbReference type="PANTHER" id="PTHR12872">
    <property type="entry name" value="ALPHA-N-ACETYLGLUCOSAMINIDASE"/>
    <property type="match status" value="1"/>
</dbReference>
<keyword evidence="1" id="KW-0378">Hydrolase</keyword>
<evidence type="ECO:0000259" key="4">
    <source>
        <dbReference type="Pfam" id="PF12972"/>
    </source>
</evidence>
<proteinExistence type="predicted"/>
<dbReference type="Pfam" id="PF12971">
    <property type="entry name" value="NAGLU_N"/>
    <property type="match status" value="1"/>
</dbReference>
<dbReference type="Pfam" id="PF12972">
    <property type="entry name" value="NAGLU_C"/>
    <property type="match status" value="1"/>
</dbReference>
<feature type="domain" description="Alpha-N-acetylglucosaminidase N-terminal" evidence="3">
    <location>
        <begin position="40"/>
        <end position="119"/>
    </location>
</feature>
<dbReference type="AlphaFoldDB" id="A0A2N8HBC9"/>
<reference evidence="5 6" key="1">
    <citation type="journal article" date="2017" name="BMC Genomics">
        <title>Genome sequencing of 39 Akkermansia muciniphila isolates reveals its population structure, genomic and functional diverisity, and global distribution in mammalian gut microbiotas.</title>
        <authorList>
            <person name="Guo X."/>
            <person name="Li S."/>
            <person name="Zhang J."/>
            <person name="Wu F."/>
            <person name="Li X."/>
            <person name="Wu D."/>
            <person name="Zhang M."/>
            <person name="Ou Z."/>
            <person name="Jie Z."/>
            <person name="Yan Q."/>
            <person name="Li P."/>
            <person name="Yi J."/>
            <person name="Peng Y."/>
        </authorList>
    </citation>
    <scope>NUCLEOTIDE SEQUENCE [LARGE SCALE GENOMIC DNA]</scope>
    <source>
        <strain evidence="5 6">GP24</strain>
    </source>
</reference>
<dbReference type="InterPro" id="IPR024240">
    <property type="entry name" value="NAGLU_N"/>
</dbReference>
<dbReference type="GO" id="GO:0016787">
    <property type="term" value="F:hydrolase activity"/>
    <property type="evidence" value="ECO:0007669"/>
    <property type="project" value="UniProtKB-KW"/>
</dbReference>
<sequence>MDFACIVGAMLSHAFAVGSVLGTVMSPLVCVSAAEMSPVAAAEDVVARVTPAAKGAVSFSLNPALGNKITISGAPGGIRVEASDVRRLVAGYGWYLKNIAKVHFSWNGDRLTLPSPLPAPSSPVTIESPWNTVFAYNYCTLSYTAAFWDWSRWQREIDFLALSGFTHALVTVGLEKTWEDFLIGLGYPREKALRFIPNPAFAAWWNMGNLEGHGGPLTQQQIDRMAQLGRRIVSRMEQLGMTPVLQGYVGFVPADFAENVRMKGLNLIPQGEWVNFKRPWVVDPTCEAFPKLAVDWYKALRKVYGISGKMFGGDLFHEGGSKGDIDVTRAAQAVQGAMQKASPGSSWVIQAWGGNPSRELLAGTDPKHALVLQLTKDMADGGKNLRTFDGIPWVWCELANFGGNTGLYGGVPLLSRLGSDLAGYRDKGLTGMGTLSEGLETNPLHYALFSDRLWTEEDIPVRDWLRKYARQRYGAAPEAVVQALEILSSSIYNPARSQEGCTESIICARPSWDVRKASTWSSGERYYHLGDIVKAARGYLQAANAQPSLLKEETFRYDLVDVVRQALADAAFYQLQRIRSAFDSGDAAAYRRQVKSFLSLVADMDALLATDSQFLLGTWQKKALDWGSTRQEKALMDKSAKMLVTTWIDQAPRALNDYSNRQWAGLVSDFYLPRWKNFFESQLDVLTGKKDRAAAQAAFMDKTVREELAFAGNGKVYSTKPSGDTLAVANRVMGVHREMLDALSAEERHSTGTPWDLQQDSPLQFNVTDQVTGPGTYTATFQWKNGPSALKIHSVKLYEGDREVAADTHEGWTGVENKDNSYRLDLKRYRTNLDSYTLKAEVSGVSEGASKGEMTLKKEAR</sequence>
<dbReference type="InterPro" id="IPR007781">
    <property type="entry name" value="NAGLU"/>
</dbReference>
<dbReference type="PANTHER" id="PTHR12872:SF1">
    <property type="entry name" value="ALPHA-N-ACETYLGLUCOSAMINIDASE"/>
    <property type="match status" value="1"/>
</dbReference>
<evidence type="ECO:0000259" key="2">
    <source>
        <dbReference type="Pfam" id="PF05089"/>
    </source>
</evidence>
<feature type="domain" description="Alpha-N-acetylglucosaminidase C-terminal" evidence="4">
    <location>
        <begin position="464"/>
        <end position="733"/>
    </location>
</feature>
<accession>A0A2N8HBC9</accession>
<dbReference type="EMBL" id="PJKA01000013">
    <property type="protein sequence ID" value="PNC17162.1"/>
    <property type="molecule type" value="Genomic_DNA"/>
</dbReference>
<feature type="domain" description="Alpha-N-acetylglucosaminidase tim-barrel" evidence="2">
    <location>
        <begin position="134"/>
        <end position="455"/>
    </location>
</feature>
<organism evidence="5 6">
    <name type="scientific">Akkermansia muciniphila</name>
    <dbReference type="NCBI Taxonomy" id="239935"/>
    <lineage>
        <taxon>Bacteria</taxon>
        <taxon>Pseudomonadati</taxon>
        <taxon>Verrucomicrobiota</taxon>
        <taxon>Verrucomicrobiia</taxon>
        <taxon>Verrucomicrobiales</taxon>
        <taxon>Akkermansiaceae</taxon>
        <taxon>Akkermansia</taxon>
    </lineage>
</organism>
<dbReference type="Gene3D" id="1.20.120.670">
    <property type="entry name" value="N-acetyl-b-d-glucoasminidase"/>
    <property type="match status" value="1"/>
</dbReference>
<dbReference type="Gene3D" id="3.20.20.80">
    <property type="entry name" value="Glycosidases"/>
    <property type="match status" value="1"/>
</dbReference>